<dbReference type="GO" id="GO:0005886">
    <property type="term" value="C:plasma membrane"/>
    <property type="evidence" value="ECO:0007669"/>
    <property type="project" value="UniProtKB-SubCell"/>
</dbReference>
<dbReference type="Pfam" id="PF03471">
    <property type="entry name" value="CorC_HlyC"/>
    <property type="match status" value="1"/>
</dbReference>
<feature type="transmembrane region" description="Helical" evidence="7">
    <location>
        <begin position="122"/>
        <end position="147"/>
    </location>
</feature>
<dbReference type="SMART" id="SM01091">
    <property type="entry name" value="CorC_HlyC"/>
    <property type="match status" value="1"/>
</dbReference>
<dbReference type="AlphaFoldDB" id="Q01P08"/>
<dbReference type="InterPro" id="IPR016169">
    <property type="entry name" value="FAD-bd_PCMH_sub2"/>
</dbReference>
<dbReference type="SMART" id="SM00116">
    <property type="entry name" value="CBS"/>
    <property type="match status" value="2"/>
</dbReference>
<dbReference type="EMBL" id="CP000473">
    <property type="protein sequence ID" value="ABJ88612.1"/>
    <property type="molecule type" value="Genomic_DNA"/>
</dbReference>
<gene>
    <name evidence="9" type="ordered locus">Acid_7713</name>
</gene>
<proteinExistence type="inferred from homology"/>
<dbReference type="KEGG" id="sus:Acid_7713"/>
<sequence length="420" mass="47172" precursor="true">MILGILLGILITIPLLALTTFVQVLYLESLRLRTRDLPSLKFFKDTLEDKLALKTEDGAGAFSLVKHTLLALLGIFYFAWFSDGTPWHAVIFWQAILAVIVTMIMVCFALPQLLYRRTSGHWLLPLVPLLRLIGLITRPFVVMLAFFQSLVDLTDDTVDANEEPTPAENIEALISAGTEEGLIEEEDRKLIQSVVEFGDKVVREVMTPRPNIVAIAADATLEQLRQLVITEQYSRIPVYEGTIDNVIGFVHVRDMFELQEEEREKRTVRGLVRNIMLVPETKPVSVLMRRMQQENTHMVIVVDEYGNTAGLATMEDLLEVIIGEIRDEHEPDSDVAEDGRGGFIVSGSFDLDRITDLIDTFHRGDDIESTTVGGLVSEWLGRVPKTGEFVERDGVRLEVLASDELRVGQVRISKSQTVAQ</sequence>
<dbReference type="PANTHER" id="PTHR22777:SF32">
    <property type="entry name" value="UPF0053 INNER MEMBRANE PROTEIN YFJD"/>
    <property type="match status" value="1"/>
</dbReference>
<comment type="subcellular location">
    <subcellularLocation>
        <location evidence="1">Cell membrane</location>
        <topology evidence="1">Multi-pass membrane protein</topology>
    </subcellularLocation>
</comment>
<evidence type="ECO:0000313" key="9">
    <source>
        <dbReference type="EMBL" id="ABJ88612.1"/>
    </source>
</evidence>
<dbReference type="GO" id="GO:0050660">
    <property type="term" value="F:flavin adenine dinucleotide binding"/>
    <property type="evidence" value="ECO:0007669"/>
    <property type="project" value="InterPro"/>
</dbReference>
<dbReference type="SUPFAM" id="SSF54631">
    <property type="entry name" value="CBS-domain pair"/>
    <property type="match status" value="1"/>
</dbReference>
<feature type="domain" description="CBS" evidence="8">
    <location>
        <begin position="206"/>
        <end position="265"/>
    </location>
</feature>
<evidence type="ECO:0000256" key="6">
    <source>
        <dbReference type="PROSITE-ProRule" id="PRU00703"/>
    </source>
</evidence>
<keyword evidence="7" id="KW-0812">Transmembrane</keyword>
<dbReference type="PROSITE" id="PS51371">
    <property type="entry name" value="CBS"/>
    <property type="match status" value="2"/>
</dbReference>
<evidence type="ECO:0000256" key="3">
    <source>
        <dbReference type="ARBA" id="ARBA00022475"/>
    </source>
</evidence>
<dbReference type="InterPro" id="IPR000644">
    <property type="entry name" value="CBS_dom"/>
</dbReference>
<evidence type="ECO:0000259" key="8">
    <source>
        <dbReference type="PROSITE" id="PS51371"/>
    </source>
</evidence>
<dbReference type="PANTHER" id="PTHR22777">
    <property type="entry name" value="HEMOLYSIN-RELATED"/>
    <property type="match status" value="1"/>
</dbReference>
<keyword evidence="4" id="KW-0677">Repeat</keyword>
<dbReference type="InParanoid" id="Q01P08"/>
<dbReference type="Gene3D" id="3.30.465.10">
    <property type="match status" value="1"/>
</dbReference>
<dbReference type="InterPro" id="IPR046342">
    <property type="entry name" value="CBS_dom_sf"/>
</dbReference>
<dbReference type="SUPFAM" id="SSF56176">
    <property type="entry name" value="FAD-binding/transporter-associated domain-like"/>
    <property type="match status" value="1"/>
</dbReference>
<evidence type="ECO:0000256" key="2">
    <source>
        <dbReference type="ARBA" id="ARBA00006337"/>
    </source>
</evidence>
<feature type="domain" description="CBS" evidence="8">
    <location>
        <begin position="271"/>
        <end position="328"/>
    </location>
</feature>
<dbReference type="FunFam" id="3.10.580.10:FF:000002">
    <property type="entry name" value="Magnesium/cobalt efflux protein CorC"/>
    <property type="match status" value="1"/>
</dbReference>
<dbReference type="eggNOG" id="COG1253">
    <property type="taxonomic scope" value="Bacteria"/>
</dbReference>
<evidence type="ECO:0000256" key="1">
    <source>
        <dbReference type="ARBA" id="ARBA00004651"/>
    </source>
</evidence>
<evidence type="ECO:0000256" key="4">
    <source>
        <dbReference type="ARBA" id="ARBA00022737"/>
    </source>
</evidence>
<feature type="transmembrane region" description="Helical" evidence="7">
    <location>
        <begin position="6"/>
        <end position="27"/>
    </location>
</feature>
<dbReference type="InterPro" id="IPR036318">
    <property type="entry name" value="FAD-bd_PCMH-like_sf"/>
</dbReference>
<dbReference type="OrthoDB" id="110231at2"/>
<feature type="transmembrane region" description="Helical" evidence="7">
    <location>
        <begin position="87"/>
        <end position="110"/>
    </location>
</feature>
<dbReference type="Gene3D" id="3.10.580.10">
    <property type="entry name" value="CBS-domain"/>
    <property type="match status" value="1"/>
</dbReference>
<dbReference type="InterPro" id="IPR005170">
    <property type="entry name" value="Transptr-assoc_dom"/>
</dbReference>
<dbReference type="InterPro" id="IPR044751">
    <property type="entry name" value="Ion_transp-like_CBS"/>
</dbReference>
<keyword evidence="7" id="KW-1133">Transmembrane helix</keyword>
<protein>
    <submittedName>
        <fullName evidence="9">CBS domain containing protein</fullName>
    </submittedName>
</protein>
<reference evidence="9" key="1">
    <citation type="submission" date="2006-10" db="EMBL/GenBank/DDBJ databases">
        <title>Complete sequence of Solibacter usitatus Ellin6076.</title>
        <authorList>
            <consortium name="US DOE Joint Genome Institute"/>
            <person name="Copeland A."/>
            <person name="Lucas S."/>
            <person name="Lapidus A."/>
            <person name="Barry K."/>
            <person name="Detter J.C."/>
            <person name="Glavina del Rio T."/>
            <person name="Hammon N."/>
            <person name="Israni S."/>
            <person name="Dalin E."/>
            <person name="Tice H."/>
            <person name="Pitluck S."/>
            <person name="Thompson L.S."/>
            <person name="Brettin T."/>
            <person name="Bruce D."/>
            <person name="Han C."/>
            <person name="Tapia R."/>
            <person name="Gilna P."/>
            <person name="Schmutz J."/>
            <person name="Larimer F."/>
            <person name="Land M."/>
            <person name="Hauser L."/>
            <person name="Kyrpides N."/>
            <person name="Mikhailova N."/>
            <person name="Janssen P.H."/>
            <person name="Kuske C.R."/>
            <person name="Richardson P."/>
        </authorList>
    </citation>
    <scope>NUCLEOTIDE SEQUENCE</scope>
    <source>
        <strain evidence="9">Ellin6076</strain>
    </source>
</reference>
<accession>Q01P08</accession>
<comment type="similarity">
    <text evidence="2">Belongs to the UPF0053 family.</text>
</comment>
<dbReference type="CDD" id="cd04590">
    <property type="entry name" value="CBS_pair_CorC_HlyC_assoc"/>
    <property type="match status" value="1"/>
</dbReference>
<dbReference type="Pfam" id="PF00571">
    <property type="entry name" value="CBS"/>
    <property type="match status" value="2"/>
</dbReference>
<organism evidence="9">
    <name type="scientific">Solibacter usitatus (strain Ellin6076)</name>
    <dbReference type="NCBI Taxonomy" id="234267"/>
    <lineage>
        <taxon>Bacteria</taxon>
        <taxon>Pseudomonadati</taxon>
        <taxon>Acidobacteriota</taxon>
        <taxon>Terriglobia</taxon>
        <taxon>Bryobacterales</taxon>
        <taxon>Solibacteraceae</taxon>
        <taxon>Candidatus Solibacter</taxon>
    </lineage>
</organism>
<evidence type="ECO:0000256" key="7">
    <source>
        <dbReference type="SAM" id="Phobius"/>
    </source>
</evidence>
<keyword evidence="5 6" id="KW-0129">CBS domain</keyword>
<keyword evidence="7" id="KW-0472">Membrane</keyword>
<name>Q01P08_SOLUE</name>
<evidence type="ECO:0000256" key="5">
    <source>
        <dbReference type="ARBA" id="ARBA00023122"/>
    </source>
</evidence>
<dbReference type="STRING" id="234267.Acid_7713"/>
<feature type="transmembrane region" description="Helical" evidence="7">
    <location>
        <begin position="59"/>
        <end position="81"/>
    </location>
</feature>
<keyword evidence="3" id="KW-1003">Cell membrane</keyword>
<dbReference type="HOGENOM" id="CLU_015237_4_1_0"/>